<evidence type="ECO:0000313" key="2">
    <source>
        <dbReference type="EMBL" id="KOM49881.1"/>
    </source>
</evidence>
<feature type="chain" id="PRO_5005596586" evidence="1">
    <location>
        <begin position="24"/>
        <end position="63"/>
    </location>
</feature>
<evidence type="ECO:0000313" key="3">
    <source>
        <dbReference type="Proteomes" id="UP000053144"/>
    </source>
</evidence>
<feature type="signal peptide" evidence="1">
    <location>
        <begin position="1"/>
        <end position="23"/>
    </location>
</feature>
<accession>A0A0L9V4F4</accession>
<dbReference type="Gramene" id="KOM49881">
    <property type="protein sequence ID" value="KOM49881"/>
    <property type="gene ID" value="LR48_Vigan08g070800"/>
</dbReference>
<dbReference type="Proteomes" id="UP000053144">
    <property type="component" value="Chromosome 8"/>
</dbReference>
<proteinExistence type="predicted"/>
<dbReference type="AlphaFoldDB" id="A0A0L9V4F4"/>
<organism evidence="2 3">
    <name type="scientific">Phaseolus angularis</name>
    <name type="common">Azuki bean</name>
    <name type="synonym">Vigna angularis</name>
    <dbReference type="NCBI Taxonomy" id="3914"/>
    <lineage>
        <taxon>Eukaryota</taxon>
        <taxon>Viridiplantae</taxon>
        <taxon>Streptophyta</taxon>
        <taxon>Embryophyta</taxon>
        <taxon>Tracheophyta</taxon>
        <taxon>Spermatophyta</taxon>
        <taxon>Magnoliopsida</taxon>
        <taxon>eudicotyledons</taxon>
        <taxon>Gunneridae</taxon>
        <taxon>Pentapetalae</taxon>
        <taxon>rosids</taxon>
        <taxon>fabids</taxon>
        <taxon>Fabales</taxon>
        <taxon>Fabaceae</taxon>
        <taxon>Papilionoideae</taxon>
        <taxon>50 kb inversion clade</taxon>
        <taxon>NPAAA clade</taxon>
        <taxon>indigoferoid/millettioid clade</taxon>
        <taxon>Phaseoleae</taxon>
        <taxon>Vigna</taxon>
    </lineage>
</organism>
<evidence type="ECO:0000256" key="1">
    <source>
        <dbReference type="SAM" id="SignalP"/>
    </source>
</evidence>
<gene>
    <name evidence="2" type="ORF">LR48_Vigan08g070800</name>
</gene>
<dbReference type="EMBL" id="CM003378">
    <property type="protein sequence ID" value="KOM49881.1"/>
    <property type="molecule type" value="Genomic_DNA"/>
</dbReference>
<reference evidence="3" key="1">
    <citation type="journal article" date="2015" name="Proc. Natl. Acad. Sci. U.S.A.">
        <title>Genome sequencing of adzuki bean (Vigna angularis) provides insight into high starch and low fat accumulation and domestication.</title>
        <authorList>
            <person name="Yang K."/>
            <person name="Tian Z."/>
            <person name="Chen C."/>
            <person name="Luo L."/>
            <person name="Zhao B."/>
            <person name="Wang Z."/>
            <person name="Yu L."/>
            <person name="Li Y."/>
            <person name="Sun Y."/>
            <person name="Li W."/>
            <person name="Chen Y."/>
            <person name="Li Y."/>
            <person name="Zhang Y."/>
            <person name="Ai D."/>
            <person name="Zhao J."/>
            <person name="Shang C."/>
            <person name="Ma Y."/>
            <person name="Wu B."/>
            <person name="Wang M."/>
            <person name="Gao L."/>
            <person name="Sun D."/>
            <person name="Zhang P."/>
            <person name="Guo F."/>
            <person name="Wang W."/>
            <person name="Li Y."/>
            <person name="Wang J."/>
            <person name="Varshney R.K."/>
            <person name="Wang J."/>
            <person name="Ling H.Q."/>
            <person name="Wan P."/>
        </authorList>
    </citation>
    <scope>NUCLEOTIDE SEQUENCE</scope>
    <source>
        <strain evidence="3">cv. Jingnong 6</strain>
    </source>
</reference>
<protein>
    <submittedName>
        <fullName evidence="2">Uncharacterized protein</fullName>
    </submittedName>
</protein>
<sequence length="63" mass="7165">MRQAFRVCGFLLLEASVVDDLASDYPSWHVLGFGYTNVDPQLIKRGDVLRKIQIQNYLPQLVG</sequence>
<keyword evidence="1" id="KW-0732">Signal</keyword>
<name>A0A0L9V4F4_PHAAN</name>